<feature type="domain" description="GH3 C-terminal" evidence="4">
    <location>
        <begin position="451"/>
        <end position="570"/>
    </location>
</feature>
<evidence type="ECO:0000256" key="2">
    <source>
        <dbReference type="ARBA" id="ARBA00022598"/>
    </source>
</evidence>
<evidence type="ECO:0000259" key="4">
    <source>
        <dbReference type="Pfam" id="PF23572"/>
    </source>
</evidence>
<dbReference type="AlphaFoldDB" id="A0A922K2Q5"/>
<dbReference type="PANTHER" id="PTHR31901">
    <property type="entry name" value="GH3 DOMAIN-CONTAINING PROTEIN"/>
    <property type="match status" value="1"/>
</dbReference>
<comment type="caution">
    <text evidence="5">The sequence shown here is derived from an EMBL/GenBank/DDBJ whole genome shotgun (WGS) entry which is preliminary data.</text>
</comment>
<sequence>MAVDSQLSSPLGPPACDKDSKALQFIEEMTRETGAVQERVLGEILIRNAETEYLRRFQLNGATDRDTFKSKVPVVTYEDLQPDIQRIANGDRSPIFSAHPISEFLTSSGTSAGERKLMPTIHEELDRRQLLYSLLMPVMNQYVSGLDQGKGLYFLFVKAETKTPGGLLARPVLTSYYKSEHFKTRPYDPYNVYTSPNEAILCADSFQSMYTQMLCGLLMREEVLRVGAVFASGLLRAIRFLQLHWQQLAHDISTGALNPKITDPSLRDRMSKIIKPNPELSKFITQECSGENWEGIITRVWPNTKYLDVIVTGAMAQYIPTLEYYGGGLPLSCTMYASSECYFGLNLKPMSSPSEVSYTIMPNMCYCEFLPQEPDAPAVSIDSPPQLVDLADVEVGKQYELIITTYAGLCRYRVGDILQVTDFYNSAPQFRFIRRKNVLLSIDSDKTDEAELQKAIDNASALLKEFNTSVVEYTSYADTKSIPGHYVLYWELLVKDPANSPTHEVLNRCCLDMEESLNSVYRQSRVADNSIGPLEIRVLDNGTFEELMDYAISRGASINQYKVPRCVNSSPIVELLDSRVASVHFSPEPPQWNPEGRRC</sequence>
<dbReference type="Pfam" id="PF23572">
    <property type="entry name" value="GH3_C"/>
    <property type="match status" value="1"/>
</dbReference>
<dbReference type="Proteomes" id="UP000811246">
    <property type="component" value="Chromosome 2"/>
</dbReference>
<dbReference type="GO" id="GO:0005737">
    <property type="term" value="C:cytoplasm"/>
    <property type="evidence" value="ECO:0007669"/>
    <property type="project" value="TreeGrafter"/>
</dbReference>
<protein>
    <recommendedName>
        <fullName evidence="7">Indole-3-acetic acid-amido synthetase GH3.1</fullName>
    </recommendedName>
</protein>
<feature type="domain" description="GH3 middle" evidence="3">
    <location>
        <begin position="358"/>
        <end position="435"/>
    </location>
</feature>
<gene>
    <name evidence="5" type="ORF">I3842_02G005600</name>
</gene>
<evidence type="ECO:0000256" key="1">
    <source>
        <dbReference type="ARBA" id="ARBA00008068"/>
    </source>
</evidence>
<evidence type="ECO:0000313" key="5">
    <source>
        <dbReference type="EMBL" id="KAG6724897.1"/>
    </source>
</evidence>
<keyword evidence="2" id="KW-0436">Ligase</keyword>
<dbReference type="Pfam" id="PF03321">
    <property type="entry name" value="GH3"/>
    <property type="match status" value="1"/>
</dbReference>
<evidence type="ECO:0000313" key="6">
    <source>
        <dbReference type="Proteomes" id="UP000811246"/>
    </source>
</evidence>
<evidence type="ECO:0000259" key="3">
    <source>
        <dbReference type="Pfam" id="PF23571"/>
    </source>
</evidence>
<proteinExistence type="inferred from homology"/>
<dbReference type="Pfam" id="PF23571">
    <property type="entry name" value="GH3_M"/>
    <property type="match status" value="1"/>
</dbReference>
<accession>A0A922K2Q5</accession>
<dbReference type="PANTHER" id="PTHR31901:SF7">
    <property type="entry name" value="INDOLE-3-ACETIC ACID-AMIDO SYNTHETASE GH3.2-RELATED"/>
    <property type="match status" value="1"/>
</dbReference>
<reference evidence="5" key="1">
    <citation type="submission" date="2021-01" db="EMBL/GenBank/DDBJ databases">
        <authorList>
            <person name="Lovell J.T."/>
            <person name="Bentley N."/>
            <person name="Bhattarai G."/>
            <person name="Jenkins J.W."/>
            <person name="Sreedasyam A."/>
            <person name="Alarcon Y."/>
            <person name="Bock C."/>
            <person name="Boston L."/>
            <person name="Carlson J."/>
            <person name="Cervantes K."/>
            <person name="Clermont K."/>
            <person name="Krom N."/>
            <person name="Kubenka K."/>
            <person name="Mamidi S."/>
            <person name="Mattison C."/>
            <person name="Monteros M."/>
            <person name="Pisani C."/>
            <person name="Plott C."/>
            <person name="Rajasekar S."/>
            <person name="Rhein H.S."/>
            <person name="Rohla C."/>
            <person name="Song M."/>
            <person name="Hilaire R.S."/>
            <person name="Shu S."/>
            <person name="Wells L."/>
            <person name="Wang X."/>
            <person name="Webber J."/>
            <person name="Heerema R.J."/>
            <person name="Klein P."/>
            <person name="Conner P."/>
            <person name="Grauke L."/>
            <person name="Grimwood J."/>
            <person name="Schmutz J."/>
            <person name="Randall J.J."/>
        </authorList>
    </citation>
    <scope>NUCLEOTIDE SEQUENCE</scope>
    <source>
        <tissue evidence="5">Leaf</tissue>
    </source>
</reference>
<organism evidence="5 6">
    <name type="scientific">Carya illinoinensis</name>
    <name type="common">Pecan</name>
    <dbReference type="NCBI Taxonomy" id="32201"/>
    <lineage>
        <taxon>Eukaryota</taxon>
        <taxon>Viridiplantae</taxon>
        <taxon>Streptophyta</taxon>
        <taxon>Embryophyta</taxon>
        <taxon>Tracheophyta</taxon>
        <taxon>Spermatophyta</taxon>
        <taxon>Magnoliopsida</taxon>
        <taxon>eudicotyledons</taxon>
        <taxon>Gunneridae</taxon>
        <taxon>Pentapetalae</taxon>
        <taxon>rosids</taxon>
        <taxon>fabids</taxon>
        <taxon>Fagales</taxon>
        <taxon>Juglandaceae</taxon>
        <taxon>Carya</taxon>
    </lineage>
</organism>
<dbReference type="EMBL" id="CM031826">
    <property type="protein sequence ID" value="KAG6724897.1"/>
    <property type="molecule type" value="Genomic_DNA"/>
</dbReference>
<name>A0A922K2Q5_CARIL</name>
<dbReference type="GO" id="GO:0016881">
    <property type="term" value="F:acid-amino acid ligase activity"/>
    <property type="evidence" value="ECO:0007669"/>
    <property type="project" value="TreeGrafter"/>
</dbReference>
<comment type="similarity">
    <text evidence="1">Belongs to the IAA-amido conjugating enzyme family.</text>
</comment>
<dbReference type="InterPro" id="IPR004993">
    <property type="entry name" value="GH3"/>
</dbReference>
<dbReference type="InterPro" id="IPR055378">
    <property type="entry name" value="GH3_C"/>
</dbReference>
<dbReference type="InterPro" id="IPR055377">
    <property type="entry name" value="GH3_M"/>
</dbReference>
<evidence type="ECO:0008006" key="7">
    <source>
        <dbReference type="Google" id="ProtNLM"/>
    </source>
</evidence>